<proteinExistence type="inferred from homology"/>
<evidence type="ECO:0000313" key="5">
    <source>
        <dbReference type="Proteomes" id="UP001366085"/>
    </source>
</evidence>
<dbReference type="SUPFAM" id="SSF53271">
    <property type="entry name" value="PRTase-like"/>
    <property type="match status" value="1"/>
</dbReference>
<feature type="region of interest" description="Disordered" evidence="2">
    <location>
        <begin position="207"/>
        <end position="227"/>
    </location>
</feature>
<dbReference type="InterPro" id="IPR000836">
    <property type="entry name" value="PRTase_dom"/>
</dbReference>
<evidence type="ECO:0000256" key="2">
    <source>
        <dbReference type="SAM" id="MobiDB-lite"/>
    </source>
</evidence>
<feature type="domain" description="Phosphoribosyltransferase" evidence="3">
    <location>
        <begin position="149"/>
        <end position="204"/>
    </location>
</feature>
<dbReference type="PANTHER" id="PTHR47505:SF1">
    <property type="entry name" value="DNA UTILIZATION PROTEIN YHGH"/>
    <property type="match status" value="1"/>
</dbReference>
<gene>
    <name evidence="4" type="ORF">WDU93_05435</name>
</gene>
<keyword evidence="4" id="KW-0328">Glycosyltransferase</keyword>
<dbReference type="GO" id="GO:0016757">
    <property type="term" value="F:glycosyltransferase activity"/>
    <property type="evidence" value="ECO:0007669"/>
    <property type="project" value="UniProtKB-KW"/>
</dbReference>
<comment type="similarity">
    <text evidence="1">Belongs to the ComF/GntX family.</text>
</comment>
<evidence type="ECO:0000313" key="4">
    <source>
        <dbReference type="EMBL" id="MEJ1091131.1"/>
    </source>
</evidence>
<dbReference type="Gene3D" id="3.40.50.2020">
    <property type="match status" value="1"/>
</dbReference>
<reference evidence="4 5" key="1">
    <citation type="submission" date="2024-02" db="EMBL/GenBank/DDBJ databases">
        <authorList>
            <person name="Saticioglu I.B."/>
        </authorList>
    </citation>
    <scope>NUCLEOTIDE SEQUENCE [LARGE SCALE GENOMIC DNA]</scope>
    <source>
        <strain evidence="4 5">Mu-43</strain>
    </source>
</reference>
<dbReference type="RefSeq" id="WP_337318369.1">
    <property type="nucleotide sequence ID" value="NZ_JBBDGN010000003.1"/>
</dbReference>
<organism evidence="4 5">
    <name type="scientific">Microbacterium istanbulense</name>
    <dbReference type="NCBI Taxonomy" id="3122049"/>
    <lineage>
        <taxon>Bacteria</taxon>
        <taxon>Bacillati</taxon>
        <taxon>Actinomycetota</taxon>
        <taxon>Actinomycetes</taxon>
        <taxon>Micrococcales</taxon>
        <taxon>Microbacteriaceae</taxon>
        <taxon>Microbacterium</taxon>
    </lineage>
</organism>
<dbReference type="PANTHER" id="PTHR47505">
    <property type="entry name" value="DNA UTILIZATION PROTEIN YHGH"/>
    <property type="match status" value="1"/>
</dbReference>
<dbReference type="Proteomes" id="UP001366085">
    <property type="component" value="Unassembled WGS sequence"/>
</dbReference>
<keyword evidence="4" id="KW-0808">Transferase</keyword>
<dbReference type="InterPro" id="IPR051910">
    <property type="entry name" value="ComF/GntX_DNA_util-trans"/>
</dbReference>
<keyword evidence="5" id="KW-1185">Reference proteome</keyword>
<dbReference type="Pfam" id="PF00156">
    <property type="entry name" value="Pribosyltran"/>
    <property type="match status" value="1"/>
</dbReference>
<dbReference type="EMBL" id="JBBDGN010000003">
    <property type="protein sequence ID" value="MEJ1091131.1"/>
    <property type="molecule type" value="Genomic_DNA"/>
</dbReference>
<comment type="caution">
    <text evidence="4">The sequence shown here is derived from an EMBL/GenBank/DDBJ whole genome shotgun (WGS) entry which is preliminary data.</text>
</comment>
<dbReference type="InterPro" id="IPR029057">
    <property type="entry name" value="PRTase-like"/>
</dbReference>
<protein>
    <submittedName>
        <fullName evidence="4">Phosphoribosyltransferase family protein</fullName>
    </submittedName>
</protein>
<sequence length="227" mass="24431">MDADDWRDLGAEVLAFLLAAECPGCARGGTLLCERCRLQLRPHPVGTRTPGGIPVRAALRYEGVPARCIRRVKEDGMTLLARPLGLALRDLLAAHEPALLVPVPTGRVSFRRRGYRVPELLIRRAGARPERLLRSVRTVGDQRGLGRAQRTRNVAGSMRASAPRGGQDVVIVDDVVTTGATIDEAARALSAAGHRVRGAVALAATPRLDRTSRDTAEMDGDNRGRGD</sequence>
<accession>A0ABU8LII5</accession>
<name>A0ABU8LII5_9MICO</name>
<evidence type="ECO:0000259" key="3">
    <source>
        <dbReference type="Pfam" id="PF00156"/>
    </source>
</evidence>
<evidence type="ECO:0000256" key="1">
    <source>
        <dbReference type="ARBA" id="ARBA00008007"/>
    </source>
</evidence>